<accession>A0ABV2THZ4</accession>
<dbReference type="Gene3D" id="1.25.10.10">
    <property type="entry name" value="Leucine-rich Repeat Variant"/>
    <property type="match status" value="1"/>
</dbReference>
<comment type="caution">
    <text evidence="2">The sequence shown here is derived from an EMBL/GenBank/DDBJ whole genome shotgun (WGS) entry which is preliminary data.</text>
</comment>
<feature type="compositionally biased region" description="Acidic residues" evidence="1">
    <location>
        <begin position="319"/>
        <end position="334"/>
    </location>
</feature>
<dbReference type="EMBL" id="JBEWZI010000004">
    <property type="protein sequence ID" value="MET7013541.1"/>
    <property type="molecule type" value="Genomic_DNA"/>
</dbReference>
<dbReference type="SUPFAM" id="SSF48371">
    <property type="entry name" value="ARM repeat"/>
    <property type="match status" value="1"/>
</dbReference>
<dbReference type="InterPro" id="IPR016024">
    <property type="entry name" value="ARM-type_fold"/>
</dbReference>
<organism evidence="2 3">
    <name type="scientific">Uliginosibacterium flavum</name>
    <dbReference type="NCBI Taxonomy" id="1396831"/>
    <lineage>
        <taxon>Bacteria</taxon>
        <taxon>Pseudomonadati</taxon>
        <taxon>Pseudomonadota</taxon>
        <taxon>Betaproteobacteria</taxon>
        <taxon>Rhodocyclales</taxon>
        <taxon>Zoogloeaceae</taxon>
        <taxon>Uliginosibacterium</taxon>
    </lineage>
</organism>
<keyword evidence="3" id="KW-1185">Reference proteome</keyword>
<proteinExistence type="predicted"/>
<evidence type="ECO:0000313" key="2">
    <source>
        <dbReference type="EMBL" id="MET7013541.1"/>
    </source>
</evidence>
<evidence type="ECO:0000256" key="1">
    <source>
        <dbReference type="SAM" id="MobiDB-lite"/>
    </source>
</evidence>
<dbReference type="Proteomes" id="UP001549691">
    <property type="component" value="Unassembled WGS sequence"/>
</dbReference>
<dbReference type="NCBIfam" id="TIGR02270">
    <property type="entry name" value="TIGR02270 family protein"/>
    <property type="match status" value="1"/>
</dbReference>
<dbReference type="InterPro" id="IPR011989">
    <property type="entry name" value="ARM-like"/>
</dbReference>
<dbReference type="RefSeq" id="WP_354600006.1">
    <property type="nucleotide sequence ID" value="NZ_JBEWZI010000004.1"/>
</dbReference>
<reference evidence="2 3" key="1">
    <citation type="submission" date="2024-07" db="EMBL/GenBank/DDBJ databases">
        <title>Uliginosibacterium flavum JJ3220;KACC:17644.</title>
        <authorList>
            <person name="Kim M.K."/>
        </authorList>
    </citation>
    <scope>NUCLEOTIDE SEQUENCE [LARGE SCALE GENOMIC DNA]</scope>
    <source>
        <strain evidence="2 3">KACC:17644</strain>
    </source>
</reference>
<feature type="region of interest" description="Disordered" evidence="1">
    <location>
        <begin position="307"/>
        <end position="336"/>
    </location>
</feature>
<protein>
    <submittedName>
        <fullName evidence="2">TIGR02270 family protein</fullName>
    </submittedName>
</protein>
<name>A0ABV2THZ4_9RHOO</name>
<evidence type="ECO:0000313" key="3">
    <source>
        <dbReference type="Proteomes" id="UP001549691"/>
    </source>
</evidence>
<gene>
    <name evidence="2" type="ORF">ABXR19_05025</name>
</gene>
<dbReference type="InterPro" id="IPR011959">
    <property type="entry name" value="CHP02270"/>
</dbReference>
<sequence length="418" mass="45560">MKEVHVTEIILAQHTEDAALIYLQRRAAVHAPHFALLYLQRLDERLAAHLDGLCVAAQEGRPWLREEDGDLPGALFAETVVALTEQPSRLDALLSRTALLPDEFQDELIAALGWVDANCLKGTVQHLLASENPFRRRIGLVACTQHRVNPGSILHGAFNAEDPALRACAAHTAAKLGMVEMREHCRTLLSDADPRVSFQAAWGGVLLGERSDCLARLGAWAAQPGPQQTDALRLWLLAAAPTDAHNLLARLRKAPEHIRTLITGSGVVGDPHYLPWLLQQTENPALARLAGEAFTLITGLDLSEADLESEAPPGAASGPDDDPESDDLSDDPDENLPWPDAAKLQAWWQANAADFPAGQPFFMGQPRDTGIALTTLRGGYQRQRRLAALILALHSPDAVLFNIAAPARRQKQLLQWLS</sequence>